<dbReference type="EMBL" id="ML992510">
    <property type="protein sequence ID" value="KAF2221270.1"/>
    <property type="molecule type" value="Genomic_DNA"/>
</dbReference>
<evidence type="ECO:0000259" key="10">
    <source>
        <dbReference type="SMART" id="SM00872"/>
    </source>
</evidence>
<feature type="domain" description="Glycoside hydrolase family 38 central" evidence="10">
    <location>
        <begin position="556"/>
        <end position="641"/>
    </location>
</feature>
<dbReference type="PANTHER" id="PTHR46017:SF1">
    <property type="entry name" value="ALPHA-MANNOSIDASE 2C1"/>
    <property type="match status" value="1"/>
</dbReference>
<dbReference type="InterPro" id="IPR011682">
    <property type="entry name" value="Glyco_hydro_38_C"/>
</dbReference>
<protein>
    <recommendedName>
        <fullName evidence="8">Alpha-mannosidase</fullName>
        <ecNumber evidence="3">3.2.1.24</ecNumber>
    </recommendedName>
</protein>
<dbReference type="CDD" id="cd10812">
    <property type="entry name" value="GH38N_AMII_ScAms1_like"/>
    <property type="match status" value="1"/>
</dbReference>
<dbReference type="Gene3D" id="1.20.1270.50">
    <property type="entry name" value="Glycoside hydrolase family 38, central domain"/>
    <property type="match status" value="1"/>
</dbReference>
<dbReference type="GO" id="GO:0046872">
    <property type="term" value="F:metal ion binding"/>
    <property type="evidence" value="ECO:0007669"/>
    <property type="project" value="UniProtKB-KW"/>
</dbReference>
<accession>A0A6A6G787</accession>
<keyword evidence="5" id="KW-0378">Hydrolase</keyword>
<dbReference type="InterPro" id="IPR037094">
    <property type="entry name" value="Glyco_hydro_38_cen_sf"/>
</dbReference>
<keyword evidence="4" id="KW-0479">Metal-binding</keyword>
<dbReference type="InterPro" id="IPR011330">
    <property type="entry name" value="Glyco_hydro/deAcase_b/a-brl"/>
</dbReference>
<feature type="region of interest" description="Disordered" evidence="9">
    <location>
        <begin position="64"/>
        <end position="83"/>
    </location>
</feature>
<dbReference type="InterPro" id="IPR028995">
    <property type="entry name" value="Glyco_hydro_57/38_cen_sf"/>
</dbReference>
<dbReference type="AlphaFoldDB" id="A0A6A6G787"/>
<dbReference type="InterPro" id="IPR011013">
    <property type="entry name" value="Gal_mutarotase_sf_dom"/>
</dbReference>
<dbReference type="FunFam" id="1.20.1270.50:FF:000004">
    <property type="entry name" value="alpha-mannosidase 2C1 isoform X1"/>
    <property type="match status" value="1"/>
</dbReference>
<dbReference type="Gene3D" id="3.20.110.10">
    <property type="entry name" value="Glycoside hydrolase 38, N terminal domain"/>
    <property type="match status" value="1"/>
</dbReference>
<keyword evidence="12" id="KW-1185">Reference proteome</keyword>
<dbReference type="Proteomes" id="UP000799538">
    <property type="component" value="Unassembled WGS sequence"/>
</dbReference>
<evidence type="ECO:0000256" key="9">
    <source>
        <dbReference type="SAM" id="MobiDB-lite"/>
    </source>
</evidence>
<dbReference type="Pfam" id="PF22907">
    <property type="entry name" value="Ams1-like_1st"/>
    <property type="match status" value="1"/>
</dbReference>
<dbReference type="OrthoDB" id="10261055at2759"/>
<dbReference type="InterPro" id="IPR000602">
    <property type="entry name" value="Glyco_hydro_38_N"/>
</dbReference>
<evidence type="ECO:0000256" key="1">
    <source>
        <dbReference type="ARBA" id="ARBA00000365"/>
    </source>
</evidence>
<comment type="similarity">
    <text evidence="2">Belongs to the glycosyl hydrolase 38 family.</text>
</comment>
<sequence length="1105" mass="125148">MGGETKPTSALAASYPKLAERPKGKQIHSIYQGRLRQFTDNGQYREQGLVAKIEEARVSGDPHVKLEVWSPPGQSRPSFKEATSHDFKPAKKWDSFGPSWTTHWFRVHLTVPKELTDKNHLEFHWDAGNEGLVWTEDGDPVQGLTGNGERAQWILPKKYYDGKTHVFYVEMACNAMFGNAAGGDSIQPPKEDRYFQLHTADIVAIDLEARQLYIDFWIIGDAAREFPTDSWEEHEAQQVCNRIIDTFIAGGGTHDSIVAGRKIAQEYIGNVNSSKVYDNDNPAIVNAIGNCHIDTCWLWPFAETKRKVVRSWMNQCDLLERYPEHRFVASQAQQWKWLEKIYPSAFDRVKSKVKEGTFQPIGGSWVEHDTNMPGGESLVRQFVYGQRYFESRFGQRCQTFWLPDTFGYSTQLPQLCRLAGMNRFFTQKLSWNNINNFPHTTFNWVSLDGSQVLCHMAPCETYTADAHFGDVTRSVTQHKSLDQDPTSLLPFGKGDGGGGPTWEQIEKLRRERGMADKIGRLPRVKIAESVDEFFAALEKKQESTPFVTWYGELYFELHRGTYTTQANNKWNNRHSEILLHDIEYYATLASIQESVTGMVTGYKYPKKEIDEMWENVLLCQFHDCLPGSCIEMCYDDSDEIYAQVFKTGEKLLHDALSALGFKEKIANKGYALNTLGWDRSNLSRAVTADGQEEFYMAESGQSVSKVVPVSYSKGASIREKSADIFLLSNTVFDVEVSNGVITSIYDKRASREVLPKGAKANQLVLFDDKPLYWQAWDVEVFHLESRQELKSNSRSRIVVSSSTRVSLETKTIISDKSSIFTTISLNHDPSDPDSLINSYVETTAEVDWHETMKFLKVEFPTTLRSQTATYETQFGLIERPTHYNTSWDMAKFEVCCHKFADLSESNYGVSVLNDSKYGFATAGSLMRLSLLRSPKAPDAHADMGKHKIRWAIMPHVGPLGEKTVKAGFEFNFPTRIRGHHDIASVESLLNKSFKLIPNSDADRGLVLDTIKRAEDDEDVAPSSGLADDKGYTGLPVRKGKSVVLRIYDSLGGQARGIVKFGDVKVKKVYRCNLLEDDEEELEVRDNSVAVEVRAFEVYSLRAQLA</sequence>
<dbReference type="GO" id="GO:0009313">
    <property type="term" value="P:oligosaccharide catabolic process"/>
    <property type="evidence" value="ECO:0007669"/>
    <property type="project" value="TreeGrafter"/>
</dbReference>
<gene>
    <name evidence="11" type="ORF">BDZ85DRAFT_301389</name>
</gene>
<dbReference type="InterPro" id="IPR041147">
    <property type="entry name" value="GH38_C"/>
</dbReference>
<dbReference type="Pfam" id="PF09261">
    <property type="entry name" value="Alpha-mann_mid"/>
    <property type="match status" value="1"/>
</dbReference>
<dbReference type="SUPFAM" id="SSF88688">
    <property type="entry name" value="Families 57/38 glycoside transferase middle domain"/>
    <property type="match status" value="1"/>
</dbReference>
<evidence type="ECO:0000256" key="6">
    <source>
        <dbReference type="ARBA" id="ARBA00023295"/>
    </source>
</evidence>
<dbReference type="Gene3D" id="2.70.98.30">
    <property type="entry name" value="Golgi alpha-mannosidase II, domain 4"/>
    <property type="match status" value="1"/>
</dbReference>
<evidence type="ECO:0000313" key="12">
    <source>
        <dbReference type="Proteomes" id="UP000799538"/>
    </source>
</evidence>
<organism evidence="11 12">
    <name type="scientific">Elsinoe ampelina</name>
    <dbReference type="NCBI Taxonomy" id="302913"/>
    <lineage>
        <taxon>Eukaryota</taxon>
        <taxon>Fungi</taxon>
        <taxon>Dikarya</taxon>
        <taxon>Ascomycota</taxon>
        <taxon>Pezizomycotina</taxon>
        <taxon>Dothideomycetes</taxon>
        <taxon>Dothideomycetidae</taxon>
        <taxon>Myriangiales</taxon>
        <taxon>Elsinoaceae</taxon>
        <taxon>Elsinoe</taxon>
    </lineage>
</organism>
<evidence type="ECO:0000313" key="11">
    <source>
        <dbReference type="EMBL" id="KAF2221270.1"/>
    </source>
</evidence>
<dbReference type="InterPro" id="IPR027291">
    <property type="entry name" value="Glyco_hydro_38_N_sf"/>
</dbReference>
<dbReference type="FunFam" id="2.70.98.30:FF:000001">
    <property type="entry name" value="alpha-mannosidase 2C1 isoform X2"/>
    <property type="match status" value="1"/>
</dbReference>
<dbReference type="GO" id="GO:0000329">
    <property type="term" value="C:fungal-type vacuole membrane"/>
    <property type="evidence" value="ECO:0007669"/>
    <property type="project" value="TreeGrafter"/>
</dbReference>
<evidence type="ECO:0000256" key="5">
    <source>
        <dbReference type="ARBA" id="ARBA00022801"/>
    </source>
</evidence>
<dbReference type="Pfam" id="PF07748">
    <property type="entry name" value="Glyco_hydro_38C"/>
    <property type="match status" value="1"/>
</dbReference>
<dbReference type="Pfam" id="PF01074">
    <property type="entry name" value="Glyco_hydro_38N"/>
    <property type="match status" value="1"/>
</dbReference>
<proteinExistence type="inferred from homology"/>
<evidence type="ECO:0000256" key="8">
    <source>
        <dbReference type="ARBA" id="ARBA00071615"/>
    </source>
</evidence>
<dbReference type="SUPFAM" id="SSF74650">
    <property type="entry name" value="Galactose mutarotase-like"/>
    <property type="match status" value="1"/>
</dbReference>
<dbReference type="SMART" id="SM00872">
    <property type="entry name" value="Alpha-mann_mid"/>
    <property type="match status" value="1"/>
</dbReference>
<comment type="catalytic activity">
    <reaction evidence="1">
        <text>Hydrolysis of terminal, non-reducing alpha-D-mannose residues in alpha-D-mannosides.</text>
        <dbReference type="EC" id="3.2.1.24"/>
    </reaction>
</comment>
<dbReference type="SUPFAM" id="SSF88713">
    <property type="entry name" value="Glycoside hydrolase/deacetylase"/>
    <property type="match status" value="1"/>
</dbReference>
<dbReference type="FunFam" id="3.20.110.10:FF:000002">
    <property type="entry name" value="alpha-mannosidase 2C1 isoform X1"/>
    <property type="match status" value="1"/>
</dbReference>
<dbReference type="Pfam" id="PF17677">
    <property type="entry name" value="Glyco_hydro38C2"/>
    <property type="match status" value="1"/>
</dbReference>
<evidence type="ECO:0000256" key="2">
    <source>
        <dbReference type="ARBA" id="ARBA00009792"/>
    </source>
</evidence>
<dbReference type="PANTHER" id="PTHR46017">
    <property type="entry name" value="ALPHA-MANNOSIDASE 2C1"/>
    <property type="match status" value="1"/>
</dbReference>
<keyword evidence="6" id="KW-0326">Glycosidase</keyword>
<dbReference type="InterPro" id="IPR015341">
    <property type="entry name" value="Glyco_hydro_38_cen"/>
</dbReference>
<evidence type="ECO:0000256" key="7">
    <source>
        <dbReference type="ARBA" id="ARBA00054985"/>
    </source>
</evidence>
<dbReference type="EC" id="3.2.1.24" evidence="3"/>
<evidence type="ECO:0000256" key="3">
    <source>
        <dbReference type="ARBA" id="ARBA00012752"/>
    </source>
</evidence>
<dbReference type="GO" id="GO:0006013">
    <property type="term" value="P:mannose metabolic process"/>
    <property type="evidence" value="ECO:0007669"/>
    <property type="project" value="InterPro"/>
</dbReference>
<dbReference type="InterPro" id="IPR054723">
    <property type="entry name" value="Ams1-like_N"/>
</dbReference>
<evidence type="ECO:0000256" key="4">
    <source>
        <dbReference type="ARBA" id="ARBA00022723"/>
    </source>
</evidence>
<dbReference type="GO" id="GO:0030246">
    <property type="term" value="F:carbohydrate binding"/>
    <property type="evidence" value="ECO:0007669"/>
    <property type="project" value="InterPro"/>
</dbReference>
<dbReference type="GO" id="GO:0004559">
    <property type="term" value="F:alpha-mannosidase activity"/>
    <property type="evidence" value="ECO:0007669"/>
    <property type="project" value="UniProtKB-EC"/>
</dbReference>
<comment type="function">
    <text evidence="7">Degrades free oligosaccharides in the vacuole.</text>
</comment>
<name>A0A6A6G787_9PEZI</name>
<reference evidence="12" key="1">
    <citation type="journal article" date="2020" name="Stud. Mycol.">
        <title>101 Dothideomycetes genomes: A test case for predicting lifestyles and emergence of pathogens.</title>
        <authorList>
            <person name="Haridas S."/>
            <person name="Albert R."/>
            <person name="Binder M."/>
            <person name="Bloem J."/>
            <person name="LaButti K."/>
            <person name="Salamov A."/>
            <person name="Andreopoulos B."/>
            <person name="Baker S."/>
            <person name="Barry K."/>
            <person name="Bills G."/>
            <person name="Bluhm B."/>
            <person name="Cannon C."/>
            <person name="Castanera R."/>
            <person name="Culley D."/>
            <person name="Daum C."/>
            <person name="Ezra D."/>
            <person name="Gonzalez J."/>
            <person name="Henrissat B."/>
            <person name="Kuo A."/>
            <person name="Liang C."/>
            <person name="Lipzen A."/>
            <person name="Lutzoni F."/>
            <person name="Magnuson J."/>
            <person name="Mondo S."/>
            <person name="Nolan M."/>
            <person name="Ohm R."/>
            <person name="Pangilinan J."/>
            <person name="Park H.-J."/>
            <person name="Ramirez L."/>
            <person name="Alfaro M."/>
            <person name="Sun H."/>
            <person name="Tritt A."/>
            <person name="Yoshinaga Y."/>
            <person name="Zwiers L.-H."/>
            <person name="Turgeon B."/>
            <person name="Goodwin S."/>
            <person name="Spatafora J."/>
            <person name="Crous P."/>
            <person name="Grigoriev I."/>
        </authorList>
    </citation>
    <scope>NUCLEOTIDE SEQUENCE [LARGE SCALE GENOMIC DNA]</scope>
    <source>
        <strain evidence="12">CECT 20119</strain>
    </source>
</reference>